<reference evidence="2" key="1">
    <citation type="journal article" date="2013" name="BMC Genomics">
        <title>Unscrambling butterfly oogenesis.</title>
        <authorList>
            <person name="Carter J.M."/>
            <person name="Baker S.C."/>
            <person name="Pink R."/>
            <person name="Carter D.R."/>
            <person name="Collins A."/>
            <person name="Tomlin J."/>
            <person name="Gibbs M."/>
            <person name="Breuker C.J."/>
        </authorList>
    </citation>
    <scope>NUCLEOTIDE SEQUENCE</scope>
    <source>
        <tissue evidence="2">Ovary</tissue>
    </source>
</reference>
<evidence type="ECO:0000313" key="2">
    <source>
        <dbReference type="EMBL" id="JAA83462.1"/>
    </source>
</evidence>
<protein>
    <submittedName>
        <fullName evidence="2">Uncharacterized protein</fullName>
    </submittedName>
</protein>
<accession>S4PV61</accession>
<proteinExistence type="predicted"/>
<dbReference type="AlphaFoldDB" id="S4PV61"/>
<sequence>MIVWSVGIMCVTLAFVKYWQNISKVYFMSAGSYSNVESVYHYYYHFLQSMLCRYGVRRSLPSTLLSQQHTGKRHCNTPHHFVKSLVFSKHRRINFDLACMALHGLGYCEVYANAIIIVVYIALT</sequence>
<organism evidence="2">
    <name type="scientific">Pararge aegeria</name>
    <name type="common">speckled wood butterfly</name>
    <dbReference type="NCBI Taxonomy" id="116150"/>
    <lineage>
        <taxon>Eukaryota</taxon>
        <taxon>Metazoa</taxon>
        <taxon>Ecdysozoa</taxon>
        <taxon>Arthropoda</taxon>
        <taxon>Hexapoda</taxon>
        <taxon>Insecta</taxon>
        <taxon>Pterygota</taxon>
        <taxon>Neoptera</taxon>
        <taxon>Endopterygota</taxon>
        <taxon>Lepidoptera</taxon>
        <taxon>Glossata</taxon>
        <taxon>Ditrysia</taxon>
        <taxon>Papilionoidea</taxon>
        <taxon>Nymphalidae</taxon>
        <taxon>Satyrinae</taxon>
        <taxon>Satyrini</taxon>
        <taxon>Parargina</taxon>
        <taxon>Pararge</taxon>
    </lineage>
</organism>
<evidence type="ECO:0000256" key="1">
    <source>
        <dbReference type="SAM" id="Phobius"/>
    </source>
</evidence>
<keyword evidence="1" id="KW-0472">Membrane</keyword>
<keyword evidence="1" id="KW-0812">Transmembrane</keyword>
<dbReference type="EMBL" id="GAIX01009098">
    <property type="protein sequence ID" value="JAA83462.1"/>
    <property type="molecule type" value="Transcribed_RNA"/>
</dbReference>
<feature type="transmembrane region" description="Helical" evidence="1">
    <location>
        <begin position="97"/>
        <end position="123"/>
    </location>
</feature>
<name>S4PV61_9NEOP</name>
<reference evidence="2" key="2">
    <citation type="submission" date="2013-05" db="EMBL/GenBank/DDBJ databases">
        <authorList>
            <person name="Carter J.-M."/>
            <person name="Baker S.C."/>
            <person name="Pink R."/>
            <person name="Carter D.R.F."/>
            <person name="Collins A."/>
            <person name="Tomlin J."/>
            <person name="Gibbs M."/>
            <person name="Breuker C.J."/>
        </authorList>
    </citation>
    <scope>NUCLEOTIDE SEQUENCE</scope>
    <source>
        <tissue evidence="2">Ovary</tissue>
    </source>
</reference>
<keyword evidence="1" id="KW-1133">Transmembrane helix</keyword>